<name>A0ABU5H5Q8_9BACT</name>
<dbReference type="InterPro" id="IPR016024">
    <property type="entry name" value="ARM-type_fold"/>
</dbReference>
<dbReference type="Pfam" id="PF05406">
    <property type="entry name" value="WGR"/>
    <property type="match status" value="1"/>
</dbReference>
<evidence type="ECO:0000256" key="1">
    <source>
        <dbReference type="SAM" id="MobiDB-lite"/>
    </source>
</evidence>
<gene>
    <name evidence="3" type="ORF">SYV04_13520</name>
</gene>
<sequence length="1033" mass="114466">MKLLEQVTLLFQEGKSDKVYEVDLLEVGAGQYVVNFRYGRRGTALKDGTKTPAPVSMAEARRAFDKLVESKLETGYVRAGHPSTGLPPAPPRAPVPGPTATAAPPAAPVAPSAPPGASARERILLQQLTQEVSTRRWFRSSEVRAQPRPLERVIWRVGELRLRAAEPILLPMLERATPLRAYCVAAALGRLGSHASVTALGRLYGDPGTPDMVRRMATEALLQLSDESTRREFRQDLMGKLPPALRDAALAGNAEAFGKALDAHLASGGKDAYAVLELVYLVDSEAVRPSLLRVLRTAPLQRGAVKALRYVFKMAEYRRDGEVFGLIAWRYEKERSTSRSPRDGYTRATRIFLRRRAWRTLRRLGELEDPDYVRMAVGVLLPFTDADAVAPRTTTRGIGRGRYELHWDAFHPYWAFNHVLHRMEPGGRYVAVDQRLEFYTRRPEAGALGREESFPTLWDRTPQGLMHLVDESRCAPVHAFAARALRDQRDFLAQLDTDAVVMMLERPYAPTAQLGLELAVARVNARGEPRALVLAAAGSSYEPARRQAFRWLDALRDVLLKDLSFLAALAISPQTETRQYVASLLRGSVLSDAVAEAFIRHLLQAARKLGPNDGPLAADVKQMVLAALGPLARPPGAEIILELLAHPLVEIQELGGELLLRRDLRAEPVPPEVLNQLLQSGSASLRTLGLRLLGKMPDDAFRANEAVLGRLASSPHPDVRQGIRSLLSRLVALDVDAGARVVETLVAALLRRRLPEGVPEHVAALLGGELSAAFRAVSVETVWRLLESEDSAAQGLGAELLERRANELTVDVARAVKLAGHDVLRVREWTWRWLEAHVPQVRADLATAVRLLDTRWEDARAFAFRYFRERFAPEDYTLEVLVSVADSVRPDVQTFGRELLARSFREADGPELLLRLSEHPAPPVQLFATHYLERFATGNMPLVEKLVPYFVRVLSQVNKGRAARGRVLEFLRREGLRNEVAGRHAMDVLHRLSATIAIENRAAALEAMLAIGKAQPAIPLPVRVKPVEVRRGV</sequence>
<protein>
    <submittedName>
        <fullName evidence="3">WGR domain-containing protein</fullName>
    </submittedName>
</protein>
<dbReference type="InterPro" id="IPR008893">
    <property type="entry name" value="WGR_domain"/>
</dbReference>
<evidence type="ECO:0000313" key="4">
    <source>
        <dbReference type="Proteomes" id="UP001291309"/>
    </source>
</evidence>
<organism evidence="3 4">
    <name type="scientific">Hyalangium rubrum</name>
    <dbReference type="NCBI Taxonomy" id="3103134"/>
    <lineage>
        <taxon>Bacteria</taxon>
        <taxon>Pseudomonadati</taxon>
        <taxon>Myxococcota</taxon>
        <taxon>Myxococcia</taxon>
        <taxon>Myxococcales</taxon>
        <taxon>Cystobacterineae</taxon>
        <taxon>Archangiaceae</taxon>
        <taxon>Hyalangium</taxon>
    </lineage>
</organism>
<dbReference type="Gene3D" id="2.20.140.10">
    <property type="entry name" value="WGR domain"/>
    <property type="match status" value="1"/>
</dbReference>
<dbReference type="Proteomes" id="UP001291309">
    <property type="component" value="Unassembled WGS sequence"/>
</dbReference>
<feature type="region of interest" description="Disordered" evidence="1">
    <location>
        <begin position="79"/>
        <end position="116"/>
    </location>
</feature>
<dbReference type="EMBL" id="JAXIVS010000004">
    <property type="protein sequence ID" value="MDY7227425.1"/>
    <property type="molecule type" value="Genomic_DNA"/>
</dbReference>
<feature type="domain" description="WGR" evidence="2">
    <location>
        <begin position="1"/>
        <end position="93"/>
    </location>
</feature>
<evidence type="ECO:0000313" key="3">
    <source>
        <dbReference type="EMBL" id="MDY7227425.1"/>
    </source>
</evidence>
<accession>A0ABU5H5Q8</accession>
<comment type="caution">
    <text evidence="3">The sequence shown here is derived from an EMBL/GenBank/DDBJ whole genome shotgun (WGS) entry which is preliminary data.</text>
</comment>
<dbReference type="SMART" id="SM00773">
    <property type="entry name" value="WGR"/>
    <property type="match status" value="1"/>
</dbReference>
<dbReference type="PROSITE" id="PS51977">
    <property type="entry name" value="WGR"/>
    <property type="match status" value="1"/>
</dbReference>
<dbReference type="CDD" id="cd07998">
    <property type="entry name" value="WGR_DNA_ligase"/>
    <property type="match status" value="1"/>
</dbReference>
<feature type="compositionally biased region" description="Pro residues" evidence="1">
    <location>
        <begin position="85"/>
        <end position="97"/>
    </location>
</feature>
<dbReference type="RefSeq" id="WP_321546149.1">
    <property type="nucleotide sequence ID" value="NZ_JAXIVS010000004.1"/>
</dbReference>
<feature type="compositionally biased region" description="Pro residues" evidence="1">
    <location>
        <begin position="105"/>
        <end position="114"/>
    </location>
</feature>
<dbReference type="SUPFAM" id="SSF48371">
    <property type="entry name" value="ARM repeat"/>
    <property type="match status" value="2"/>
</dbReference>
<evidence type="ECO:0000259" key="2">
    <source>
        <dbReference type="PROSITE" id="PS51977"/>
    </source>
</evidence>
<keyword evidence="4" id="KW-1185">Reference proteome</keyword>
<proteinExistence type="predicted"/>
<reference evidence="3 4" key="1">
    <citation type="submission" date="2023-12" db="EMBL/GenBank/DDBJ databases">
        <title>the genome sequence of Hyalangium sp. s54d21.</title>
        <authorList>
            <person name="Zhang X."/>
        </authorList>
    </citation>
    <scope>NUCLEOTIDE SEQUENCE [LARGE SCALE GENOMIC DNA]</scope>
    <source>
        <strain evidence="4">s54d21</strain>
    </source>
</reference>